<dbReference type="Pfam" id="PF16135">
    <property type="entry name" value="TDBD"/>
    <property type="match status" value="1"/>
</dbReference>
<feature type="compositionally biased region" description="Basic and acidic residues" evidence="5">
    <location>
        <begin position="105"/>
        <end position="148"/>
    </location>
</feature>
<feature type="region of interest" description="Disordered" evidence="5">
    <location>
        <begin position="473"/>
        <end position="501"/>
    </location>
</feature>
<feature type="region of interest" description="Disordered" evidence="5">
    <location>
        <begin position="357"/>
        <end position="396"/>
    </location>
</feature>
<evidence type="ECO:0000256" key="1">
    <source>
        <dbReference type="ARBA" id="ARBA00004123"/>
    </source>
</evidence>
<accession>A0A6A4KZ55</accession>
<feature type="non-terminal residue" evidence="7">
    <location>
        <position position="1"/>
    </location>
</feature>
<reference evidence="7 8" key="1">
    <citation type="journal article" date="2019" name="Genome Biol. Evol.">
        <title>The Rhododendron genome and chromosomal organization provide insight into shared whole-genome duplications across the heath family (Ericaceae).</title>
        <authorList>
            <person name="Soza V.L."/>
            <person name="Lindsley D."/>
            <person name="Waalkes A."/>
            <person name="Ramage E."/>
            <person name="Patwardhan R.P."/>
            <person name="Burton J.N."/>
            <person name="Adey A."/>
            <person name="Kumar A."/>
            <person name="Qiu R."/>
            <person name="Shendure J."/>
            <person name="Hall B."/>
        </authorList>
    </citation>
    <scope>NUCLEOTIDE SEQUENCE [LARGE SCALE GENOMIC DNA]</scope>
    <source>
        <strain evidence="7">RSF 1966-606</strain>
    </source>
</reference>
<dbReference type="Proteomes" id="UP000428333">
    <property type="component" value="Linkage Group LG12"/>
</dbReference>
<evidence type="ECO:0000313" key="8">
    <source>
        <dbReference type="Proteomes" id="UP000428333"/>
    </source>
</evidence>
<dbReference type="OrthoDB" id="1936656at2759"/>
<comment type="subcellular location">
    <subcellularLocation>
        <location evidence="1 4">Nucleus</location>
    </subcellularLocation>
</comment>
<evidence type="ECO:0000256" key="2">
    <source>
        <dbReference type="ARBA" id="ARBA00006081"/>
    </source>
</evidence>
<keyword evidence="3 4" id="KW-0539">Nucleus</keyword>
<dbReference type="GO" id="GO:0005634">
    <property type="term" value="C:nucleus"/>
    <property type="evidence" value="ECO:0007669"/>
    <property type="project" value="UniProtKB-SubCell"/>
</dbReference>
<feature type="domain" description="Tify" evidence="6">
    <location>
        <begin position="454"/>
        <end position="481"/>
    </location>
</feature>
<dbReference type="EMBL" id="QEFC01003398">
    <property type="protein sequence ID" value="KAE9448691.1"/>
    <property type="molecule type" value="Genomic_DNA"/>
</dbReference>
<evidence type="ECO:0000256" key="4">
    <source>
        <dbReference type="RuleBase" id="RU369029"/>
    </source>
</evidence>
<organism evidence="7 8">
    <name type="scientific">Rhododendron williamsianum</name>
    <dbReference type="NCBI Taxonomy" id="262921"/>
    <lineage>
        <taxon>Eukaryota</taxon>
        <taxon>Viridiplantae</taxon>
        <taxon>Streptophyta</taxon>
        <taxon>Embryophyta</taxon>
        <taxon>Tracheophyta</taxon>
        <taxon>Spermatophyta</taxon>
        <taxon>Magnoliopsida</taxon>
        <taxon>eudicotyledons</taxon>
        <taxon>Gunneridae</taxon>
        <taxon>Pentapetalae</taxon>
        <taxon>asterids</taxon>
        <taxon>Ericales</taxon>
        <taxon>Ericaceae</taxon>
        <taxon>Ericoideae</taxon>
        <taxon>Rhodoreae</taxon>
        <taxon>Rhododendron</taxon>
    </lineage>
</organism>
<dbReference type="PANTHER" id="PTHR31413:SF12">
    <property type="entry name" value="AFP HOMOLOG 2"/>
    <property type="match status" value="1"/>
</dbReference>
<dbReference type="PANTHER" id="PTHR31413">
    <property type="entry name" value="AFP HOMOLOG 2"/>
    <property type="match status" value="1"/>
</dbReference>
<dbReference type="InterPro" id="IPR031307">
    <property type="entry name" value="Ninja_fam"/>
</dbReference>
<comment type="caution">
    <text evidence="7">The sequence shown here is derived from an EMBL/GenBank/DDBJ whole genome shotgun (WGS) entry which is preliminary data.</text>
</comment>
<proteinExistence type="inferred from homology"/>
<protein>
    <recommendedName>
        <fullName evidence="4">Ninja-family protein</fullName>
    </recommendedName>
    <alternativeName>
        <fullName evidence="4">ABI-binding protein</fullName>
    </alternativeName>
</protein>
<feature type="compositionally biased region" description="Basic and acidic residues" evidence="5">
    <location>
        <begin position="21"/>
        <end position="41"/>
    </location>
</feature>
<feature type="compositionally biased region" description="Polar residues" evidence="5">
    <location>
        <begin position="490"/>
        <end position="501"/>
    </location>
</feature>
<feature type="region of interest" description="Disordered" evidence="5">
    <location>
        <begin position="1"/>
        <end position="189"/>
    </location>
</feature>
<evidence type="ECO:0000313" key="7">
    <source>
        <dbReference type="EMBL" id="KAE9448691.1"/>
    </source>
</evidence>
<evidence type="ECO:0000256" key="5">
    <source>
        <dbReference type="SAM" id="MobiDB-lite"/>
    </source>
</evidence>
<feature type="compositionally biased region" description="Acidic residues" evidence="5">
    <location>
        <begin position="163"/>
        <end position="172"/>
    </location>
</feature>
<sequence>MEDDNGLELSLGLSWGRSSAKAKDKSDNTSDTRIDEGDRSNKLINDFKNFLEGGTRKQESCMGSQRSDPVKPDDSFSNKFPNATADAEASENLNGRGLWVANDNRGAEADEEKRPETSYKRKSFFDEISNQKKHDRESQNADFPDKSRPSYISINTDDGSTAENEDVADSEADGSTSRLVPQHDDGPKRYMRGMGPTEVSKEFHTVVESSMVDLQGQNKFTISSGKEFKVGNMSMPYGVTFPAQSVNIMNAPYSLPIRESNSVGFPGVLPGMIQVMGAANSERAGTQHVMPGNLPMMFGYSPVQLPVLDKDNSQGLASHAQQLTPSYVGRPLPNSAAVPGIMHKPSEASQYNGTALEQTKGDRKQHANDGGSSYPTEDGVKGGSTVFGANGESDKPRTEGFISELPSIRPGIAADLKFGGCGSHPNLPWVSTKGPGPNGRTISGVTYRFSPTQIKIVCACHGTHMSPEEFVRHAGEEDMNPDSGSGLPSLPNNNPAASAQS</sequence>
<evidence type="ECO:0000259" key="6">
    <source>
        <dbReference type="Pfam" id="PF16135"/>
    </source>
</evidence>
<feature type="compositionally biased region" description="Polar residues" evidence="5">
    <location>
        <begin position="150"/>
        <end position="162"/>
    </location>
</feature>
<dbReference type="InterPro" id="IPR032308">
    <property type="entry name" value="TDBD"/>
</dbReference>
<evidence type="ECO:0000256" key="3">
    <source>
        <dbReference type="ARBA" id="ARBA00023242"/>
    </source>
</evidence>
<dbReference type="AlphaFoldDB" id="A0A6A4KZ55"/>
<dbReference type="GO" id="GO:0045892">
    <property type="term" value="P:negative regulation of DNA-templated transcription"/>
    <property type="evidence" value="ECO:0007669"/>
    <property type="project" value="TreeGrafter"/>
</dbReference>
<dbReference type="GO" id="GO:0009867">
    <property type="term" value="P:jasmonic acid mediated signaling pathway"/>
    <property type="evidence" value="ECO:0007669"/>
    <property type="project" value="TreeGrafter"/>
</dbReference>
<comment type="similarity">
    <text evidence="2 4">Belongs to the Ninja family.</text>
</comment>
<gene>
    <name evidence="7" type="ORF">C3L33_19418</name>
</gene>
<keyword evidence="8" id="KW-1185">Reference proteome</keyword>
<comment type="function">
    <text evidence="4">Acts as a negative regulator of abscisic acid (ABA) response.</text>
</comment>
<name>A0A6A4KZ55_9ERIC</name>